<dbReference type="GO" id="GO:0007018">
    <property type="term" value="P:microtubule-based movement"/>
    <property type="evidence" value="ECO:0007669"/>
    <property type="project" value="InterPro"/>
</dbReference>
<protein>
    <submittedName>
        <fullName evidence="16">Dynein heavy chain 7, axonemal</fullName>
    </submittedName>
</protein>
<dbReference type="OrthoDB" id="6379143at2759"/>
<sequence>MRGSKRRPSIKPTGGGSPCVKKPHYNAPIPHKREEFAPHSNLPKDVNDQTSQFVPEMSLRREQPPWLQEPPVFTPFARYGSDRSQPPATEPLFRLPATGPGRRRGAVPPHIAERCVIKRNKFTRPAKKVATQSYLQCRVDREQFRRRLVELLTSNDDDTLTSGPASRTGSVTELPVPLSESSSADPSAQERALLRYYYYIHNGIETGQVAPMADQWLQHMDSMLAAKLRSRAEPLEKLHIELTEEYLFGVKKAVVDYILTERPGQDYAEPPPTLPHRLELRVTPSPWRHSFLHHRRLIFFNLWSINTCLLQILDLWYKQFSELRLLDSSELYSAEPALELSEFNHLLEEHIARTMEALEHDWFPAVHHILMQGAKRNMMPSLSQPDKLETFFNAVATLMSMNVQNLLLHTIWEYTDMLCSSKSRGFVLHLVRSGGELHFQPTVDEFEEQLLAVFERIIAAVQKLKRAETRVFLDWPGRAQYLKPVVLPEIVESLKQRVRAVVAEQSVGPKEHALWYERYEYLISGQANADVEEFLSGQHPFEEYQEQVVRYHELSYEINCESAKVIRLGMFELRCDTLTEDLVSLATGLRDKILHNMLANHNATNKTLSEEYEQITDKSLTVPSNTAQLMELKEYVDQTESVRIPQMEDQLRTIFSHLLFLSDYAEFSSADLRHNTETFLWHQRIPAVFDEGRSIYRQKRVEFEEALKVRRERFLEELETYNKQVEELEELGELPELPRYLKRAQGLEEKLQQALDKTTAINDEEEAFEWEVTNYPRRKEVADKLNPYLRLYTNGVEFSVKYDSWMSAPVKSAIDGFRAHLPEVQTLGNPGLRDRHWEKISEIVGFPIKADSETTLAKIIDLNLTDYISKFESISESATKEYNLERAMDKMRAEWKDMEFNIVPYRESGTSILSSLDEIQLMLDDHLVKTQTMRGSPFIKPFEEQICEWEKTLTNLQEILDEWLKVQITWLYLEPIFSSPDIMSQMPEEGRRFTYRR</sequence>
<evidence type="ECO:0000256" key="11">
    <source>
        <dbReference type="ARBA" id="ARBA00023212"/>
    </source>
</evidence>
<feature type="coiled-coil region" evidence="13">
    <location>
        <begin position="704"/>
        <end position="764"/>
    </location>
</feature>
<evidence type="ECO:0000256" key="4">
    <source>
        <dbReference type="ARBA" id="ARBA00022701"/>
    </source>
</evidence>
<dbReference type="InterPro" id="IPR042222">
    <property type="entry name" value="Dynein_2_N"/>
</dbReference>
<accession>A0A6A4WHA2</accession>
<keyword evidence="10" id="KW-0505">Motor protein</keyword>
<evidence type="ECO:0000256" key="10">
    <source>
        <dbReference type="ARBA" id="ARBA00023175"/>
    </source>
</evidence>
<dbReference type="Gene3D" id="1.20.140.100">
    <property type="entry name" value="Dynein heavy chain, N-terminal domain 2"/>
    <property type="match status" value="1"/>
</dbReference>
<dbReference type="FunFam" id="1.10.287.2620:FF:000002">
    <property type="entry name" value="Dynein heavy chain 2, axonemal"/>
    <property type="match status" value="1"/>
</dbReference>
<keyword evidence="7" id="KW-0243">Dynein</keyword>
<dbReference type="Gene3D" id="1.10.287.2620">
    <property type="match status" value="1"/>
</dbReference>
<dbReference type="PANTHER" id="PTHR22878">
    <property type="entry name" value="DYNEIN HEAVY CHAIN 6, AXONEMAL-LIKE-RELATED"/>
    <property type="match status" value="1"/>
</dbReference>
<dbReference type="GO" id="GO:0005524">
    <property type="term" value="F:ATP binding"/>
    <property type="evidence" value="ECO:0007669"/>
    <property type="project" value="UniProtKB-KW"/>
</dbReference>
<evidence type="ECO:0000313" key="16">
    <source>
        <dbReference type="EMBL" id="KAF0302990.1"/>
    </source>
</evidence>
<dbReference type="GO" id="GO:0030286">
    <property type="term" value="C:dynein complex"/>
    <property type="evidence" value="ECO:0007669"/>
    <property type="project" value="UniProtKB-KW"/>
</dbReference>
<organism evidence="16 17">
    <name type="scientific">Amphibalanus amphitrite</name>
    <name type="common">Striped barnacle</name>
    <name type="synonym">Balanus amphitrite</name>
    <dbReference type="NCBI Taxonomy" id="1232801"/>
    <lineage>
        <taxon>Eukaryota</taxon>
        <taxon>Metazoa</taxon>
        <taxon>Ecdysozoa</taxon>
        <taxon>Arthropoda</taxon>
        <taxon>Crustacea</taxon>
        <taxon>Multicrustacea</taxon>
        <taxon>Cirripedia</taxon>
        <taxon>Thoracica</taxon>
        <taxon>Thoracicalcarea</taxon>
        <taxon>Balanomorpha</taxon>
        <taxon>Balanoidea</taxon>
        <taxon>Balanidae</taxon>
        <taxon>Amphibalaninae</taxon>
        <taxon>Amphibalanus</taxon>
    </lineage>
</organism>
<keyword evidence="17" id="KW-1185">Reference proteome</keyword>
<name>A0A6A4WHA2_AMPAM</name>
<proteinExistence type="inferred from homology"/>
<gene>
    <name evidence="16" type="primary">DNAH7_1</name>
    <name evidence="16" type="ORF">FJT64_025040</name>
</gene>
<reference evidence="16 17" key="1">
    <citation type="submission" date="2019-07" db="EMBL/GenBank/DDBJ databases">
        <title>Draft genome assembly of a fouling barnacle, Amphibalanus amphitrite (Darwin, 1854): The first reference genome for Thecostraca.</title>
        <authorList>
            <person name="Kim W."/>
        </authorList>
    </citation>
    <scope>NUCLEOTIDE SEQUENCE [LARGE SCALE GENOMIC DNA]</scope>
    <source>
        <strain evidence="16">SNU_AA5</strain>
        <tissue evidence="16">Soma without cirri and trophi</tissue>
    </source>
</reference>
<evidence type="ECO:0000259" key="15">
    <source>
        <dbReference type="Pfam" id="PF08393"/>
    </source>
</evidence>
<evidence type="ECO:0000256" key="12">
    <source>
        <dbReference type="ARBA" id="ARBA00023273"/>
    </source>
</evidence>
<comment type="subcellular location">
    <subcellularLocation>
        <location evidence="1">Cytoplasm</location>
        <location evidence="1">Cytoskeleton</location>
        <location evidence="1">Cilium axoneme</location>
    </subcellularLocation>
</comment>
<evidence type="ECO:0000256" key="9">
    <source>
        <dbReference type="ARBA" id="ARBA00023069"/>
    </source>
</evidence>
<dbReference type="Proteomes" id="UP000440578">
    <property type="component" value="Unassembled WGS sequence"/>
</dbReference>
<dbReference type="GO" id="GO:0045505">
    <property type="term" value="F:dynein intermediate chain binding"/>
    <property type="evidence" value="ECO:0007669"/>
    <property type="project" value="InterPro"/>
</dbReference>
<evidence type="ECO:0000256" key="14">
    <source>
        <dbReference type="SAM" id="MobiDB-lite"/>
    </source>
</evidence>
<evidence type="ECO:0000256" key="13">
    <source>
        <dbReference type="SAM" id="Coils"/>
    </source>
</evidence>
<dbReference type="Pfam" id="PF08393">
    <property type="entry name" value="DHC_N2"/>
    <property type="match status" value="1"/>
</dbReference>
<evidence type="ECO:0000256" key="3">
    <source>
        <dbReference type="ARBA" id="ARBA00022490"/>
    </source>
</evidence>
<dbReference type="AlphaFoldDB" id="A0A6A4WHA2"/>
<evidence type="ECO:0000256" key="2">
    <source>
        <dbReference type="ARBA" id="ARBA00008887"/>
    </source>
</evidence>
<keyword evidence="9" id="KW-0969">Cilium</keyword>
<evidence type="ECO:0000256" key="8">
    <source>
        <dbReference type="ARBA" id="ARBA00023054"/>
    </source>
</evidence>
<dbReference type="PANTHER" id="PTHR22878:SF66">
    <property type="entry name" value="DYNEIN AXONEMAL HEAVY CHAIN 7"/>
    <property type="match status" value="1"/>
</dbReference>
<evidence type="ECO:0000256" key="5">
    <source>
        <dbReference type="ARBA" id="ARBA00022741"/>
    </source>
</evidence>
<dbReference type="InterPro" id="IPR026983">
    <property type="entry name" value="DHC"/>
</dbReference>
<dbReference type="FunFam" id="1.20.140.100:FF:000001">
    <property type="entry name" value="dynein heavy chain 17, axonemal"/>
    <property type="match status" value="1"/>
</dbReference>
<dbReference type="GO" id="GO:0005930">
    <property type="term" value="C:axoneme"/>
    <property type="evidence" value="ECO:0007669"/>
    <property type="project" value="UniProtKB-SubCell"/>
</dbReference>
<evidence type="ECO:0000256" key="6">
    <source>
        <dbReference type="ARBA" id="ARBA00022840"/>
    </source>
</evidence>
<keyword evidence="5" id="KW-0547">Nucleotide-binding</keyword>
<keyword evidence="6" id="KW-0067">ATP-binding</keyword>
<dbReference type="GO" id="GO:0005874">
    <property type="term" value="C:microtubule"/>
    <property type="evidence" value="ECO:0007669"/>
    <property type="project" value="UniProtKB-KW"/>
</dbReference>
<keyword evidence="4" id="KW-0493">Microtubule</keyword>
<keyword evidence="11" id="KW-0206">Cytoskeleton</keyword>
<feature type="region of interest" description="Disordered" evidence="14">
    <location>
        <begin position="82"/>
        <end position="107"/>
    </location>
</feature>
<dbReference type="GO" id="GO:0051959">
    <property type="term" value="F:dynein light intermediate chain binding"/>
    <property type="evidence" value="ECO:0007669"/>
    <property type="project" value="InterPro"/>
</dbReference>
<comment type="caution">
    <text evidence="16">The sequence shown here is derived from an EMBL/GenBank/DDBJ whole genome shotgun (WGS) entry which is preliminary data.</text>
</comment>
<dbReference type="InterPro" id="IPR013602">
    <property type="entry name" value="Dynein_heavy_linker"/>
</dbReference>
<evidence type="ECO:0000256" key="7">
    <source>
        <dbReference type="ARBA" id="ARBA00023017"/>
    </source>
</evidence>
<feature type="region of interest" description="Disordered" evidence="14">
    <location>
        <begin position="1"/>
        <end position="53"/>
    </location>
</feature>
<evidence type="ECO:0000256" key="1">
    <source>
        <dbReference type="ARBA" id="ARBA00004430"/>
    </source>
</evidence>
<feature type="region of interest" description="Disordered" evidence="14">
    <location>
        <begin position="155"/>
        <end position="185"/>
    </location>
</feature>
<feature type="compositionally biased region" description="Polar residues" evidence="14">
    <location>
        <begin position="160"/>
        <end position="171"/>
    </location>
</feature>
<dbReference type="EMBL" id="VIIS01000996">
    <property type="protein sequence ID" value="KAF0302990.1"/>
    <property type="molecule type" value="Genomic_DNA"/>
</dbReference>
<evidence type="ECO:0000313" key="17">
    <source>
        <dbReference type="Proteomes" id="UP000440578"/>
    </source>
</evidence>
<keyword evidence="3" id="KW-0963">Cytoplasm</keyword>
<feature type="domain" description="Dynein heavy chain linker" evidence="15">
    <location>
        <begin position="806"/>
        <end position="994"/>
    </location>
</feature>
<comment type="similarity">
    <text evidence="2">Belongs to the dynein heavy chain family.</text>
</comment>
<keyword evidence="12" id="KW-0966">Cell projection</keyword>
<keyword evidence="8 13" id="KW-0175">Coiled coil</keyword>